<dbReference type="InterPro" id="IPR036291">
    <property type="entry name" value="NAD(P)-bd_dom_sf"/>
</dbReference>
<dbReference type="PANTHER" id="PTHR43818">
    <property type="entry name" value="BCDNA.GH03377"/>
    <property type="match status" value="1"/>
</dbReference>
<protein>
    <submittedName>
        <fullName evidence="5">Inositol 2-dehydrogenase/D-chiro-inositol 3-dehydrogenase</fullName>
        <ecNumber evidence="5">1.1.1.18</ecNumber>
    </submittedName>
</protein>
<dbReference type="SUPFAM" id="SSF55718">
    <property type="entry name" value="SCP-like"/>
    <property type="match status" value="1"/>
</dbReference>
<dbReference type="SUPFAM" id="SSF55347">
    <property type="entry name" value="Glyceraldehyde-3-phosphate dehydrogenase-like, C-terminal domain"/>
    <property type="match status" value="1"/>
</dbReference>
<dbReference type="GO" id="GO:0000166">
    <property type="term" value="F:nucleotide binding"/>
    <property type="evidence" value="ECO:0007669"/>
    <property type="project" value="InterPro"/>
</dbReference>
<organism evidence="5">
    <name type="scientific">bioreactor metagenome</name>
    <dbReference type="NCBI Taxonomy" id="1076179"/>
    <lineage>
        <taxon>unclassified sequences</taxon>
        <taxon>metagenomes</taxon>
        <taxon>ecological metagenomes</taxon>
    </lineage>
</organism>
<gene>
    <name evidence="5" type="primary">iolG_5</name>
    <name evidence="5" type="ORF">SDC9_11647</name>
</gene>
<comment type="caution">
    <text evidence="5">The sequence shown here is derived from an EMBL/GenBank/DDBJ whole genome shotgun (WGS) entry which is preliminary data.</text>
</comment>
<dbReference type="PANTHER" id="PTHR43818:SF11">
    <property type="entry name" value="BCDNA.GH03377"/>
    <property type="match status" value="1"/>
</dbReference>
<dbReference type="InterPro" id="IPR050463">
    <property type="entry name" value="Gfo/Idh/MocA_oxidrdct_glycsds"/>
</dbReference>
<dbReference type="EMBL" id="VSSQ01000030">
    <property type="protein sequence ID" value="MPL65980.1"/>
    <property type="molecule type" value="Genomic_DNA"/>
</dbReference>
<evidence type="ECO:0000259" key="3">
    <source>
        <dbReference type="Pfam" id="PF02036"/>
    </source>
</evidence>
<dbReference type="Pfam" id="PF22725">
    <property type="entry name" value="GFO_IDH_MocA_C3"/>
    <property type="match status" value="1"/>
</dbReference>
<evidence type="ECO:0000256" key="1">
    <source>
        <dbReference type="ARBA" id="ARBA00023002"/>
    </source>
</evidence>
<keyword evidence="1 5" id="KW-0560">Oxidoreductase</keyword>
<feature type="domain" description="SCP2" evidence="3">
    <location>
        <begin position="434"/>
        <end position="498"/>
    </location>
</feature>
<dbReference type="GO" id="GO:0050112">
    <property type="term" value="F:inositol 2-dehydrogenase (NAD+) activity"/>
    <property type="evidence" value="ECO:0007669"/>
    <property type="project" value="UniProtKB-EC"/>
</dbReference>
<name>A0A644TGJ2_9ZZZZ</name>
<dbReference type="Gene3D" id="3.30.1050.10">
    <property type="entry name" value="SCP2 sterol-binding domain"/>
    <property type="match status" value="1"/>
</dbReference>
<dbReference type="EC" id="1.1.1.18" evidence="5"/>
<sequence>MDSIGIGIIGCGRIADMAYEGYRAIPAVHIAAVCDSDEKTALRRCAEWGAQRHYTDYRRLLEDPAVDAVEILTPHTSHVDISLDAMAAGKHLALQKPMTIDRVSAERLVRAAASAATVCKVTENYLFHPPVRFVSRIIGEGYIGKPSSLSIKLIAGGKGGWPVPPSAWAWRLREFAEGRGMQTFDHGHHLWSTARFLLGPIEKVSAWIGTTASVIDSPAAVMWKYRGREAFGLCEYVYSQEMEIPSRYYANDEWIQVSGSAGLVTINRCTGNLLAGPSVSLYSGNEWRHFQIPSDWKLGFVGSAWNFVRAIRGEEKPQLSFPEAMEVLSIDLAIARSAETGREVRLRPDGAILSPLKAYVEKRGELREARAAKRLLAKTESLENSEKSCLLAVQLTRGLPSRMSSPALVREDMRIGLELAGAAFAGGVKRMSVFFMRGGEVRVEEDRLPADPNLVITSSASAWADVLSGKQTIESTYLHGKLKLTGAIETALSLKKLLRL</sequence>
<dbReference type="InterPro" id="IPR036527">
    <property type="entry name" value="SCP2_sterol-bd_dom_sf"/>
</dbReference>
<dbReference type="Gene3D" id="3.40.50.720">
    <property type="entry name" value="NAD(P)-binding Rossmann-like Domain"/>
    <property type="match status" value="1"/>
</dbReference>
<dbReference type="Gene3D" id="3.30.360.10">
    <property type="entry name" value="Dihydrodipicolinate Reductase, domain 2"/>
    <property type="match status" value="1"/>
</dbReference>
<feature type="domain" description="GFO/IDH/MocA-like oxidoreductase" evidence="4">
    <location>
        <begin position="133"/>
        <end position="262"/>
    </location>
</feature>
<dbReference type="Pfam" id="PF01408">
    <property type="entry name" value="GFO_IDH_MocA"/>
    <property type="match status" value="1"/>
</dbReference>
<reference evidence="5" key="1">
    <citation type="submission" date="2019-08" db="EMBL/GenBank/DDBJ databases">
        <authorList>
            <person name="Kucharzyk K."/>
            <person name="Murdoch R.W."/>
            <person name="Higgins S."/>
            <person name="Loffler F."/>
        </authorList>
    </citation>
    <scope>NUCLEOTIDE SEQUENCE</scope>
</reference>
<dbReference type="Pfam" id="PF02036">
    <property type="entry name" value="SCP2"/>
    <property type="match status" value="1"/>
</dbReference>
<dbReference type="InterPro" id="IPR003033">
    <property type="entry name" value="SCP2_sterol-bd_dom"/>
</dbReference>
<evidence type="ECO:0000259" key="2">
    <source>
        <dbReference type="Pfam" id="PF01408"/>
    </source>
</evidence>
<accession>A0A644TGJ2</accession>
<dbReference type="SUPFAM" id="SSF51735">
    <property type="entry name" value="NAD(P)-binding Rossmann-fold domains"/>
    <property type="match status" value="1"/>
</dbReference>
<proteinExistence type="predicted"/>
<evidence type="ECO:0000313" key="5">
    <source>
        <dbReference type="EMBL" id="MPL65980.1"/>
    </source>
</evidence>
<dbReference type="AlphaFoldDB" id="A0A644TGJ2"/>
<dbReference type="InterPro" id="IPR055170">
    <property type="entry name" value="GFO_IDH_MocA-like_dom"/>
</dbReference>
<evidence type="ECO:0000259" key="4">
    <source>
        <dbReference type="Pfam" id="PF22725"/>
    </source>
</evidence>
<dbReference type="InterPro" id="IPR000683">
    <property type="entry name" value="Gfo/Idh/MocA-like_OxRdtase_N"/>
</dbReference>
<feature type="domain" description="Gfo/Idh/MocA-like oxidoreductase N-terminal" evidence="2">
    <location>
        <begin position="5"/>
        <end position="121"/>
    </location>
</feature>